<dbReference type="Proteomes" id="UP000199309">
    <property type="component" value="Unassembled WGS sequence"/>
</dbReference>
<evidence type="ECO:0000256" key="11">
    <source>
        <dbReference type="ARBA" id="ARBA00023014"/>
    </source>
</evidence>
<evidence type="ECO:0000256" key="3">
    <source>
        <dbReference type="ARBA" id="ARBA00022723"/>
    </source>
</evidence>
<dbReference type="Pfam" id="PF21445">
    <property type="entry name" value="ADDB_N"/>
    <property type="match status" value="1"/>
</dbReference>
<evidence type="ECO:0000256" key="10">
    <source>
        <dbReference type="ARBA" id="ARBA00023004"/>
    </source>
</evidence>
<evidence type="ECO:0000256" key="8">
    <source>
        <dbReference type="ARBA" id="ARBA00022839"/>
    </source>
</evidence>
<dbReference type="GO" id="GO:0003677">
    <property type="term" value="F:DNA binding"/>
    <property type="evidence" value="ECO:0007669"/>
    <property type="project" value="UniProtKB-KW"/>
</dbReference>
<evidence type="ECO:0000256" key="5">
    <source>
        <dbReference type="ARBA" id="ARBA00022763"/>
    </source>
</evidence>
<dbReference type="PANTHER" id="PTHR30591:SF1">
    <property type="entry name" value="RECBCD ENZYME SUBUNIT RECC"/>
    <property type="match status" value="1"/>
</dbReference>
<dbReference type="RefSeq" id="WP_091651975.1">
    <property type="nucleotide sequence ID" value="NZ_FNHQ01000028.1"/>
</dbReference>
<dbReference type="GO" id="GO:0051539">
    <property type="term" value="F:4 iron, 4 sulfur cluster binding"/>
    <property type="evidence" value="ECO:0007669"/>
    <property type="project" value="UniProtKB-KW"/>
</dbReference>
<dbReference type="Gene3D" id="6.10.140.1030">
    <property type="match status" value="1"/>
</dbReference>
<evidence type="ECO:0000313" key="15">
    <source>
        <dbReference type="EMBL" id="SDN17412.1"/>
    </source>
</evidence>
<dbReference type="Pfam" id="PF12705">
    <property type="entry name" value="PDDEXK_1"/>
    <property type="match status" value="1"/>
</dbReference>
<keyword evidence="16" id="KW-1185">Reference proteome</keyword>
<evidence type="ECO:0000256" key="13">
    <source>
        <dbReference type="ARBA" id="ARBA00023204"/>
    </source>
</evidence>
<evidence type="ECO:0000256" key="9">
    <source>
        <dbReference type="ARBA" id="ARBA00022840"/>
    </source>
</evidence>
<organism evidence="15 16">
    <name type="scientific">Megasphaera paucivorans</name>
    <dbReference type="NCBI Taxonomy" id="349095"/>
    <lineage>
        <taxon>Bacteria</taxon>
        <taxon>Bacillati</taxon>
        <taxon>Bacillota</taxon>
        <taxon>Negativicutes</taxon>
        <taxon>Veillonellales</taxon>
        <taxon>Veillonellaceae</taxon>
        <taxon>Megasphaera</taxon>
    </lineage>
</organism>
<dbReference type="PROSITE" id="PS51217">
    <property type="entry name" value="UVRD_HELICASE_CTER"/>
    <property type="match status" value="1"/>
</dbReference>
<dbReference type="GO" id="GO:0046872">
    <property type="term" value="F:metal ion binding"/>
    <property type="evidence" value="ECO:0007669"/>
    <property type="project" value="UniProtKB-KW"/>
</dbReference>
<dbReference type="InterPro" id="IPR014017">
    <property type="entry name" value="DNA_helicase_UvrD-like_C"/>
</dbReference>
<dbReference type="InterPro" id="IPR027417">
    <property type="entry name" value="P-loop_NTPase"/>
</dbReference>
<keyword evidence="6" id="KW-0378">Hydrolase</keyword>
<keyword evidence="10" id="KW-0408">Iron</keyword>
<dbReference type="GO" id="GO:0004386">
    <property type="term" value="F:helicase activity"/>
    <property type="evidence" value="ECO:0007669"/>
    <property type="project" value="UniProtKB-KW"/>
</dbReference>
<evidence type="ECO:0000256" key="6">
    <source>
        <dbReference type="ARBA" id="ARBA00022801"/>
    </source>
</evidence>
<dbReference type="PANTHER" id="PTHR30591">
    <property type="entry name" value="RECBCD ENZYME SUBUNIT RECC"/>
    <property type="match status" value="1"/>
</dbReference>
<dbReference type="GO" id="GO:0005524">
    <property type="term" value="F:ATP binding"/>
    <property type="evidence" value="ECO:0007669"/>
    <property type="project" value="UniProtKB-KW"/>
</dbReference>
<dbReference type="InterPro" id="IPR011604">
    <property type="entry name" value="PDDEXK-like_dom_sf"/>
</dbReference>
<evidence type="ECO:0000259" key="14">
    <source>
        <dbReference type="PROSITE" id="PS51217"/>
    </source>
</evidence>
<keyword evidence="13" id="KW-0234">DNA repair</keyword>
<keyword evidence="3" id="KW-0479">Metal-binding</keyword>
<dbReference type="STRING" id="349095.SAMN05660299_02260"/>
<keyword evidence="9" id="KW-0067">ATP-binding</keyword>
<accession>A0A1G9Z7N2</accession>
<evidence type="ECO:0000256" key="7">
    <source>
        <dbReference type="ARBA" id="ARBA00022806"/>
    </source>
</evidence>
<dbReference type="InterPro" id="IPR038726">
    <property type="entry name" value="PDDEXK_AddAB-type"/>
</dbReference>
<dbReference type="EMBL" id="FNHQ01000028">
    <property type="protein sequence ID" value="SDN17412.1"/>
    <property type="molecule type" value="Genomic_DNA"/>
</dbReference>
<evidence type="ECO:0000256" key="12">
    <source>
        <dbReference type="ARBA" id="ARBA00023125"/>
    </source>
</evidence>
<keyword evidence="2" id="KW-0540">Nuclease</keyword>
<protein>
    <submittedName>
        <fullName evidence="15">DNA helicase/exodeoxyribonuclease V, subunit B</fullName>
    </submittedName>
</protein>
<keyword evidence="1" id="KW-0004">4Fe-4S</keyword>
<proteinExistence type="predicted"/>
<evidence type="ECO:0000313" key="16">
    <source>
        <dbReference type="Proteomes" id="UP000199309"/>
    </source>
</evidence>
<feature type="domain" description="UvrD-like helicase C-terminal" evidence="14">
    <location>
        <begin position="262"/>
        <end position="572"/>
    </location>
</feature>
<name>A0A1G9Z7N2_9FIRM</name>
<keyword evidence="5" id="KW-0227">DNA damage</keyword>
<keyword evidence="4" id="KW-0547">Nucleotide-binding</keyword>
<dbReference type="Pfam" id="PF13361">
    <property type="entry name" value="UvrD_C"/>
    <property type="match status" value="1"/>
</dbReference>
<dbReference type="GO" id="GO:0004527">
    <property type="term" value="F:exonuclease activity"/>
    <property type="evidence" value="ECO:0007669"/>
    <property type="project" value="UniProtKB-KW"/>
</dbReference>
<dbReference type="InterPro" id="IPR049035">
    <property type="entry name" value="ADDB_N"/>
</dbReference>
<dbReference type="GO" id="GO:0000724">
    <property type="term" value="P:double-strand break repair via homologous recombination"/>
    <property type="evidence" value="ECO:0007669"/>
    <property type="project" value="InterPro"/>
</dbReference>
<dbReference type="NCBIfam" id="TIGR02773">
    <property type="entry name" value="addB_Gpos"/>
    <property type="match status" value="1"/>
</dbReference>
<reference evidence="15 16" key="1">
    <citation type="submission" date="2016-10" db="EMBL/GenBank/DDBJ databases">
        <authorList>
            <person name="de Groot N.N."/>
        </authorList>
    </citation>
    <scope>NUCLEOTIDE SEQUENCE [LARGE SCALE GENOMIC DNA]</scope>
    <source>
        <strain evidence="15 16">DSM 16981</strain>
    </source>
</reference>
<keyword evidence="12" id="KW-0238">DNA-binding</keyword>
<keyword evidence="11" id="KW-0411">Iron-sulfur</keyword>
<dbReference type="InterPro" id="IPR014140">
    <property type="entry name" value="DNA_helicase_suAddB"/>
</dbReference>
<dbReference type="OrthoDB" id="9758506at2"/>
<gene>
    <name evidence="15" type="ORF">SAMN05660299_02260</name>
</gene>
<keyword evidence="7 15" id="KW-0347">Helicase</keyword>
<dbReference type="Gene3D" id="3.40.50.300">
    <property type="entry name" value="P-loop containing nucleotide triphosphate hydrolases"/>
    <property type="match status" value="4"/>
</dbReference>
<evidence type="ECO:0000256" key="2">
    <source>
        <dbReference type="ARBA" id="ARBA00022722"/>
    </source>
</evidence>
<evidence type="ECO:0000256" key="1">
    <source>
        <dbReference type="ARBA" id="ARBA00022485"/>
    </source>
</evidence>
<sequence>MAITVLFGKAGSGKTAYCFSQIRNWAAYGGKALLLVPDQGTYGMERRFAETMPEKGFAGIQILGFSRLAYRVFTERGKERQSLSELARKIVLQRLLHKYEKQFTLLRMASRQSNFADMVGQFIWECRSFCISAADLRNAAAALDNQTLARKLQDAAVLYEGYCDFLTERFGDADDTMTLLIRELPHYSFLQNAHIWIDGFHWFTPQQMQVIKVLGETAAELTITLTTDPEHVAEQQRETALFHRSYEVYCQLRELFPGLKIQAITHNDNKKTDVFINNFFQIVPRKQEQPVENVHVIECSNYEVEIDTVARRILELCRQGFRYRDMLILSRSSDLYTHIAERVFCKYHIPCFSDYRRPMTEHPVTEAIIAVLDVLKSHWAYEPLFRLLKTDLLPLNRHDVDTLENYCLAHGIQGYHWLQNKNWTYYTRHFIDDKVIHSRNEMEYLAHINEIRHVIYELVNPLYAASQELHTLRQWCTLLYQWLQHSGIIETLRRWKQSDDMQGHAIESKEHEQVFKQILELLQELVELCGDDTVDLEEFSQMIADGLDSLTFSIIPPTLDHVTITSVERGYMMQSKIVFVCGVNDGIFPKRSSDENLLTDNERKELGALGIVLGPGSRFRSFQERFLFYIAVTRATEQIYLSYALADEEGAVLEASTWIHQMVDQGYVVPGKMENGSIPAGRESEYIVSLPVALRYLPVMLRPAAEGKSVADLWWALYDWSYGHGWREQTVHAVQGLFHKNVPQPLPLDLVRRLYAPQGKLRGSVTKFERYRSCPFAYFSQYGLGLEERPVYRFAAPDLGMLVHGALRLMGSELLARGRQWRDVEEKEIVGMCRQATERLAPNIQHDILMTNAYFEQIKERLIKTLIRTVKRLCSFSQASRFQMAALEKSFGCEKDEWQPLRFMLENGMEVIVTGQIDRVDILHEDGRDFIVVIDYKSGTKKIDLTQVYFGLELQLLTYMYIALLNLDSDAVPAAILYCYVRDDKTFLNRPVTEEEKEELYNKRSKLNGCYLKDSQVMQKLDTSMEGISQYLNLRLKKDGTLSTQSVNVYSEETWQALLLLTSDRIRAIAECIAKGDISIRPILLSQRTSCQYCPYAAVCSFDPKLKENKYAAEQKRKAVEIIKEIEEGGAAHGLD</sequence>
<evidence type="ECO:0000256" key="4">
    <source>
        <dbReference type="ARBA" id="ARBA00022741"/>
    </source>
</evidence>
<dbReference type="Gene3D" id="3.90.320.10">
    <property type="match status" value="1"/>
</dbReference>
<dbReference type="SUPFAM" id="SSF52540">
    <property type="entry name" value="P-loop containing nucleoside triphosphate hydrolases"/>
    <property type="match status" value="2"/>
</dbReference>
<keyword evidence="8" id="KW-0269">Exonuclease</keyword>
<dbReference type="AlphaFoldDB" id="A0A1G9Z7N2"/>